<sequence length="1558" mass="173077">MKFIIFLALASATLNSTPPIEDRHGPDPLQSNRPNYYGVETYYHSPDVSAANRRDYRAAGDDNLKVLLEKLQMVARVANGISLQQELSTPGSITTDKLISELLRFGTTTPSQIISINKTTLQTTMQTLKELPAGLVATPNVTAVEKALKTIDGMLEDTEGIGNLTMERRGKEDFEELVKSLAGNTVSIPDVEDAKLGWAYHDLIVSKTKPITDNNAKTYFGLIKSALTATKSAGSQLKDVSSFWTATKFKTSLESLDPTFKALAEAKKYQAPITQLTQTPPDQWTVYSTFLTDTLSKVATLNRTHFDIGVIKTLLAAHEDVNSRNRILEHTTGFPGGTTDVSMMFVDLNDAWMKKVVGTDRLSAALERLRDLDVLAKKVMEVLRGNRFVEDMAPLYTLIDSFNKLMEGSNETLKGITSAQRCILPPPVNTAVVTDIEQLLKTIDTQFQQIDEDLKELKSAVNAGELQKMCDEVLVFCDESANGEHQKAVANFKAYQKLEDLKAAVSDVFNATDKIDVAQKAIKQGAEEVQKKLLDLGTFYNGTNNIATYVKCLKENKNLKAVQDTILKVEELRKLDPSVLAKVDGGLEVVMKVVGTSDDLKKLMTGIDAMREVSNPENDLLRNVTVVSNHSMVIGWAVQGISNMRNVLEKKSEVESIVKDLDVISSYKTNLTEADDVESVKALETIGTAIPAMFSSLDSFKSTLSIPTGSKLSDQFEIFEKARTIPGVHTETKMLATLEKMKTLASKPEDQQKIGELEVDVRKIESMGIDFASYHKSFAAAKDSLEALDEFFVEFVQGLEAVMTGTEEVKKTDYTKYYLLAAFIAVVLLLSIVIFHYIWYKFWFYSFYMFYYKYFKHPDWEHPDVEYLNKYCENLNKEIEEVHAAKLKDAETFTKNQAFCLHFEQMFEYQNKVTKPDVVTLEPEDCVCLTKDHKPDVCKATMPKLKYEKDRFKDSLINANLVELIPPYRNRLYLSQVPTQAGLAKFWWTVRQMKCKTLFVFNKLDGQEYYPFYPTRSTPEVETKDLLVKYVDSVRNPNGIQVSVRFGKQKPFNVTIVEDYMRFDFGKGWREPSEIADNMRTLLKQKYPVMITCYTGYVQSGNLAYAARMITQIMKLGEVKDQLFFDVFRDLRASRNHCITSPFEYACAAMVVLEHFKSTKGTPTKKTEEICSFLKSAFDEWARALDSPDTPAPPDPPPPGPPDQPPNDDPQQPKPEVKGTDQVNGGTTPGTPDDSTGTTSGTAGTSTPSQSHESADPPPQPPTGTTTTEKATKKETKKPPKEPPKDDEPHGNNDDQPPPPPPPSGDTETTPKPTEQPKRTTPAVSTGSSTDGTAADGTTTPAPSDTPENNETGLDIAPPPAPAPPDDTPKTDNPEEGEETKEPVTKDDTMVKPPVVADEEKSKKNLKKLKKQASIMIVDREGMIVDREGVLGQARLQVERGELTPSDFEKLTEYIDGLIEEHKKAKRVPTLLEGNATTRFPKSTSKSGSKLNSKDKSKSKSRGKSKGKSKDKCKSTSKGKRRRRRSSGSSTSGSKGGKKKKKPTQQSTTQQAPAPIAV</sequence>
<feature type="signal peptide" evidence="3">
    <location>
        <begin position="1"/>
        <end position="16"/>
    </location>
</feature>
<dbReference type="PANTHER" id="PTHR32525:SF4">
    <property type="entry name" value="WSN DOMAIN-CONTAINING PROTEIN"/>
    <property type="match status" value="1"/>
</dbReference>
<feature type="transmembrane region" description="Helical" evidence="2">
    <location>
        <begin position="817"/>
        <end position="840"/>
    </location>
</feature>
<dbReference type="Proteomes" id="UP000483820">
    <property type="component" value="Chromosome I"/>
</dbReference>
<evidence type="ECO:0000313" key="6">
    <source>
        <dbReference type="Proteomes" id="UP000483820"/>
    </source>
</evidence>
<dbReference type="GeneID" id="9822646"/>
<dbReference type="InterPro" id="IPR003125">
    <property type="entry name" value="WSN"/>
</dbReference>
<proteinExistence type="predicted"/>
<dbReference type="CTD" id="9822646"/>
<dbReference type="InterPro" id="IPR029021">
    <property type="entry name" value="Prot-tyrosine_phosphatase-like"/>
</dbReference>
<evidence type="ECO:0000256" key="2">
    <source>
        <dbReference type="SAM" id="Phobius"/>
    </source>
</evidence>
<name>A0A6A5HX55_CAERE</name>
<keyword evidence="2" id="KW-1133">Transmembrane helix</keyword>
<feature type="compositionally biased region" description="Low complexity" evidence="1">
    <location>
        <begin position="1225"/>
        <end position="1249"/>
    </location>
</feature>
<dbReference type="Pfam" id="PF00102">
    <property type="entry name" value="Y_phosphatase"/>
    <property type="match status" value="1"/>
</dbReference>
<dbReference type="Pfam" id="PF02206">
    <property type="entry name" value="WSN"/>
    <property type="match status" value="1"/>
</dbReference>
<dbReference type="PANTHER" id="PTHR32525">
    <property type="entry name" value="PROTEIN-TYROSINE-PHOSPHATASE"/>
    <property type="match status" value="1"/>
</dbReference>
<keyword evidence="2" id="KW-0812">Transmembrane</keyword>
<dbReference type="SMART" id="SM00404">
    <property type="entry name" value="PTPc_motif"/>
    <property type="match status" value="1"/>
</dbReference>
<keyword evidence="3" id="KW-0732">Signal</keyword>
<dbReference type="RefSeq" id="XP_053592621.1">
    <property type="nucleotide sequence ID" value="XM_053723976.1"/>
</dbReference>
<evidence type="ECO:0000313" key="5">
    <source>
        <dbReference type="EMBL" id="KAF1771504.1"/>
    </source>
</evidence>
<feature type="compositionally biased region" description="Basic and acidic residues" evidence="1">
    <location>
        <begin position="1380"/>
        <end position="1390"/>
    </location>
</feature>
<feature type="region of interest" description="Disordered" evidence="1">
    <location>
        <begin position="1460"/>
        <end position="1558"/>
    </location>
</feature>
<protein>
    <recommendedName>
        <fullName evidence="4">Tyrosine-protein phosphatase domain-containing protein</fullName>
    </recommendedName>
</protein>
<dbReference type="Gene3D" id="3.90.190.10">
    <property type="entry name" value="Protein tyrosine phosphatase superfamily"/>
    <property type="match status" value="1"/>
</dbReference>
<dbReference type="SUPFAM" id="SSF52799">
    <property type="entry name" value="(Phosphotyrosine protein) phosphatases II"/>
    <property type="match status" value="1"/>
</dbReference>
<feature type="domain" description="Tyrosine-protein phosphatase" evidence="4">
    <location>
        <begin position="875"/>
        <end position="1155"/>
    </location>
</feature>
<feature type="region of interest" description="Disordered" evidence="1">
    <location>
        <begin position="1184"/>
        <end position="1409"/>
    </location>
</feature>
<evidence type="ECO:0000259" key="4">
    <source>
        <dbReference type="PROSITE" id="PS50055"/>
    </source>
</evidence>
<accession>A0A6A5HX55</accession>
<evidence type="ECO:0000256" key="1">
    <source>
        <dbReference type="SAM" id="MobiDB-lite"/>
    </source>
</evidence>
<reference evidence="5 6" key="1">
    <citation type="submission" date="2019-12" db="EMBL/GenBank/DDBJ databases">
        <title>Chromosome-level assembly of the Caenorhabditis remanei genome.</title>
        <authorList>
            <person name="Teterina A.A."/>
            <person name="Willis J.H."/>
            <person name="Phillips P.C."/>
        </authorList>
    </citation>
    <scope>NUCLEOTIDE SEQUENCE [LARGE SCALE GENOMIC DNA]</scope>
    <source>
        <strain evidence="5 6">PX506</strain>
        <tissue evidence="5">Whole organism</tissue>
    </source>
</reference>
<dbReference type="SMART" id="SM00453">
    <property type="entry name" value="WSN"/>
    <property type="match status" value="1"/>
</dbReference>
<dbReference type="EMBL" id="WUAV01000001">
    <property type="protein sequence ID" value="KAF1771504.1"/>
    <property type="molecule type" value="Genomic_DNA"/>
</dbReference>
<dbReference type="InterPro" id="IPR003595">
    <property type="entry name" value="Tyr_Pase_cat"/>
</dbReference>
<comment type="caution">
    <text evidence="5">The sequence shown here is derived from an EMBL/GenBank/DDBJ whole genome shotgun (WGS) entry which is preliminary data.</text>
</comment>
<dbReference type="InterPro" id="IPR000242">
    <property type="entry name" value="PTP_cat"/>
</dbReference>
<dbReference type="GO" id="GO:0004725">
    <property type="term" value="F:protein tyrosine phosphatase activity"/>
    <property type="evidence" value="ECO:0007669"/>
    <property type="project" value="InterPro"/>
</dbReference>
<dbReference type="PROSITE" id="PS50055">
    <property type="entry name" value="TYR_PHOSPHATASE_PTP"/>
    <property type="match status" value="1"/>
</dbReference>
<feature type="compositionally biased region" description="Basic and acidic residues" evidence="1">
    <location>
        <begin position="1270"/>
        <end position="1293"/>
    </location>
</feature>
<feature type="compositionally biased region" description="Pro residues" evidence="1">
    <location>
        <begin position="1190"/>
        <end position="1208"/>
    </location>
</feature>
<keyword evidence="2" id="KW-0472">Membrane</keyword>
<feature type="compositionally biased region" description="Basic residues" evidence="1">
    <location>
        <begin position="1515"/>
        <end position="1526"/>
    </location>
</feature>
<feature type="chain" id="PRO_5025584265" description="Tyrosine-protein phosphatase domain-containing protein" evidence="3">
    <location>
        <begin position="17"/>
        <end position="1558"/>
    </location>
</feature>
<dbReference type="SMART" id="SM00194">
    <property type="entry name" value="PTPc"/>
    <property type="match status" value="1"/>
</dbReference>
<feature type="compositionally biased region" description="Low complexity" evidence="1">
    <location>
        <begin position="1307"/>
        <end position="1347"/>
    </location>
</feature>
<evidence type="ECO:0000256" key="3">
    <source>
        <dbReference type="SAM" id="SignalP"/>
    </source>
</evidence>
<dbReference type="KEGG" id="crq:GCK72_003331"/>
<feature type="compositionally biased region" description="Polar residues" evidence="1">
    <location>
        <begin position="1475"/>
        <end position="1484"/>
    </location>
</feature>
<gene>
    <name evidence="5" type="ORF">GCK72_003331</name>
</gene>
<feature type="compositionally biased region" description="Pro residues" evidence="1">
    <location>
        <begin position="1357"/>
        <end position="1366"/>
    </location>
</feature>
<organism evidence="5 6">
    <name type="scientific">Caenorhabditis remanei</name>
    <name type="common">Caenorhabditis vulgaris</name>
    <dbReference type="NCBI Taxonomy" id="31234"/>
    <lineage>
        <taxon>Eukaryota</taxon>
        <taxon>Metazoa</taxon>
        <taxon>Ecdysozoa</taxon>
        <taxon>Nematoda</taxon>
        <taxon>Chromadorea</taxon>
        <taxon>Rhabditida</taxon>
        <taxon>Rhabditina</taxon>
        <taxon>Rhabditomorpha</taxon>
        <taxon>Rhabditoidea</taxon>
        <taxon>Rhabditidae</taxon>
        <taxon>Peloderinae</taxon>
        <taxon>Caenorhabditis</taxon>
    </lineage>
</organism>